<sequence length="575" mass="64910">MMEWLEELGVEMVKSDMSFSVSTQLGGNGGIEWGCHNGVSGLLAQKSNSLSPSFWRMIHEIFKFKNNVLSASNQLLGGPECLTVKDGLQSFMNKQVRKELDTRGCKIKTNCEVKSVSSFDKGYRIIEVNGSVETYDRIIFAIRAPDALKVLGSEATNDELRTLGAFQYTYSDAYLHHDESLMPRGLSAWSARNFLGTENRGVCITYWLNLVQAGKAAASNLLGKKCDLAVNIKVMVPSWTEAGARVLVGRFLKQYISIGNLSLIEQGGSTFSFGEVCQECCLKTVLQVHNPGFYWKVATEADLGLADAYINGYYSFIDNSEGLLNLLLILISNRDAGKRSNIVTRKRSYISRGWWTPLLVSSGFASAKYILSHLSRKNTVTQTRRNISQHYDLSNDFFALFLDPTMSYSSGIFKTEGESLEQAQRHKISLLINKPSFSRSDNLFDVECIKALVRIHNTMLNIISHINGHFVDELIINSMTYQLTDSIWICTDGFSVEHVENIGYHYYSTLMRWRDNFEANRDKVLALGFDDKFIRTWEYYFIYCAAGFKSRTLGDYQIVFSRPGNLKLSNYVTVI</sequence>
<evidence type="ECO:0008006" key="3">
    <source>
        <dbReference type="Google" id="ProtNLM"/>
    </source>
</evidence>
<dbReference type="SUPFAM" id="SSF51905">
    <property type="entry name" value="FAD/NAD(P)-binding domain"/>
    <property type="match status" value="1"/>
</dbReference>
<dbReference type="Gene3D" id="3.40.50.150">
    <property type="entry name" value="Vaccinia Virus protein VP39"/>
    <property type="match status" value="2"/>
</dbReference>
<proteinExistence type="predicted"/>
<dbReference type="InterPro" id="IPR026669">
    <property type="entry name" value="Arsenite_MeTrfase-like"/>
</dbReference>
<dbReference type="Pfam" id="PF02353">
    <property type="entry name" value="CMAS"/>
    <property type="match status" value="2"/>
</dbReference>
<dbReference type="PANTHER" id="PTHR43675">
    <property type="entry name" value="ARSENITE METHYLTRANSFERASE"/>
    <property type="match status" value="1"/>
</dbReference>
<reference evidence="1" key="1">
    <citation type="journal article" date="2018" name="DNA Res.">
        <title>Multiple hybrid de novo genome assembly of finger millet, an orphan allotetraploid crop.</title>
        <authorList>
            <person name="Hatakeyama M."/>
            <person name="Aluri S."/>
            <person name="Balachadran M.T."/>
            <person name="Sivarajan S.R."/>
            <person name="Patrignani A."/>
            <person name="Gruter S."/>
            <person name="Poveda L."/>
            <person name="Shimizu-Inatsugi R."/>
            <person name="Baeten J."/>
            <person name="Francoijs K.J."/>
            <person name="Nataraja K.N."/>
            <person name="Reddy Y.A.N."/>
            <person name="Phadnis S."/>
            <person name="Ravikumar R.L."/>
            <person name="Schlapbach R."/>
            <person name="Sreeman S.M."/>
            <person name="Shimizu K.K."/>
        </authorList>
    </citation>
    <scope>NUCLEOTIDE SEQUENCE</scope>
</reference>
<evidence type="ECO:0000313" key="1">
    <source>
        <dbReference type="EMBL" id="GJN40789.1"/>
    </source>
</evidence>
<reference evidence="1" key="2">
    <citation type="submission" date="2021-12" db="EMBL/GenBank/DDBJ databases">
        <title>Resequencing data analysis of finger millet.</title>
        <authorList>
            <person name="Hatakeyama M."/>
            <person name="Aluri S."/>
            <person name="Balachadran M.T."/>
            <person name="Sivarajan S.R."/>
            <person name="Poveda L."/>
            <person name="Shimizu-Inatsugi R."/>
            <person name="Schlapbach R."/>
            <person name="Sreeman S.M."/>
            <person name="Shimizu K.K."/>
        </authorList>
    </citation>
    <scope>NUCLEOTIDE SEQUENCE</scope>
</reference>
<dbReference type="InterPro" id="IPR036188">
    <property type="entry name" value="FAD/NAD-bd_sf"/>
</dbReference>
<dbReference type="Proteomes" id="UP001054889">
    <property type="component" value="Unassembled WGS sequence"/>
</dbReference>
<evidence type="ECO:0000313" key="2">
    <source>
        <dbReference type="Proteomes" id="UP001054889"/>
    </source>
</evidence>
<dbReference type="GO" id="GO:0008168">
    <property type="term" value="F:methyltransferase activity"/>
    <property type="evidence" value="ECO:0007669"/>
    <property type="project" value="TreeGrafter"/>
</dbReference>
<dbReference type="EMBL" id="BQKI01000199">
    <property type="protein sequence ID" value="GJN40789.1"/>
    <property type="molecule type" value="Genomic_DNA"/>
</dbReference>
<dbReference type="InterPro" id="IPR029063">
    <property type="entry name" value="SAM-dependent_MTases_sf"/>
</dbReference>
<keyword evidence="2" id="KW-1185">Reference proteome</keyword>
<dbReference type="SUPFAM" id="SSF53335">
    <property type="entry name" value="S-adenosyl-L-methionine-dependent methyltransferases"/>
    <property type="match status" value="2"/>
</dbReference>
<organism evidence="1 2">
    <name type="scientific">Eleusine coracana subsp. coracana</name>
    <dbReference type="NCBI Taxonomy" id="191504"/>
    <lineage>
        <taxon>Eukaryota</taxon>
        <taxon>Viridiplantae</taxon>
        <taxon>Streptophyta</taxon>
        <taxon>Embryophyta</taxon>
        <taxon>Tracheophyta</taxon>
        <taxon>Spermatophyta</taxon>
        <taxon>Magnoliopsida</taxon>
        <taxon>Liliopsida</taxon>
        <taxon>Poales</taxon>
        <taxon>Poaceae</taxon>
        <taxon>PACMAD clade</taxon>
        <taxon>Chloridoideae</taxon>
        <taxon>Cynodonteae</taxon>
        <taxon>Eleusininae</taxon>
        <taxon>Eleusine</taxon>
    </lineage>
</organism>
<dbReference type="Gene3D" id="3.50.50.60">
    <property type="entry name" value="FAD/NAD(P)-binding domain"/>
    <property type="match status" value="1"/>
</dbReference>
<dbReference type="PANTHER" id="PTHR43675:SF11">
    <property type="entry name" value="AMINE OXIDASE DOMAIN-CONTAINING PROTEIN"/>
    <property type="match status" value="1"/>
</dbReference>
<protein>
    <recommendedName>
        <fullName evidence="3">Amine oxidase domain-containing protein</fullName>
    </recommendedName>
</protein>
<dbReference type="AlphaFoldDB" id="A0AAV5G104"/>
<dbReference type="Gene3D" id="3.90.660.20">
    <property type="entry name" value="Protoporphyrinogen oxidase, mitochondrial, domain 2"/>
    <property type="match status" value="1"/>
</dbReference>
<accession>A0AAV5G104</accession>
<name>A0AAV5G104_ELECO</name>
<gene>
    <name evidence="1" type="primary">gn00091</name>
    <name evidence="1" type="ORF">PR202_gn00091</name>
</gene>
<comment type="caution">
    <text evidence="1">The sequence shown here is derived from an EMBL/GenBank/DDBJ whole genome shotgun (WGS) entry which is preliminary data.</text>
</comment>